<evidence type="ECO:0000313" key="4">
    <source>
        <dbReference type="Proteomes" id="UP000184474"/>
    </source>
</evidence>
<feature type="transmembrane region" description="Helical" evidence="1">
    <location>
        <begin position="77"/>
        <end position="100"/>
    </location>
</feature>
<dbReference type="GO" id="GO:0016020">
    <property type="term" value="C:membrane"/>
    <property type="evidence" value="ECO:0007669"/>
    <property type="project" value="InterPro"/>
</dbReference>
<keyword evidence="4" id="KW-1185">Reference proteome</keyword>
<dbReference type="InterPro" id="IPR036890">
    <property type="entry name" value="HATPase_C_sf"/>
</dbReference>
<feature type="domain" description="Signal transduction histidine kinase internal region" evidence="2">
    <location>
        <begin position="162"/>
        <end position="241"/>
    </location>
</feature>
<dbReference type="Pfam" id="PF06580">
    <property type="entry name" value="His_kinase"/>
    <property type="match status" value="1"/>
</dbReference>
<name>A0A1M6RB94_REIAG</name>
<proteinExistence type="predicted"/>
<keyword evidence="1" id="KW-0472">Membrane</keyword>
<dbReference type="Proteomes" id="UP000184474">
    <property type="component" value="Unassembled WGS sequence"/>
</dbReference>
<feature type="transmembrane region" description="Helical" evidence="1">
    <location>
        <begin position="42"/>
        <end position="65"/>
    </location>
</feature>
<keyword evidence="3" id="KW-0418">Kinase</keyword>
<dbReference type="STRING" id="156994.SAMN04488028_104103"/>
<dbReference type="InterPro" id="IPR010559">
    <property type="entry name" value="Sig_transdc_His_kin_internal"/>
</dbReference>
<keyword evidence="1" id="KW-1133">Transmembrane helix</keyword>
<reference evidence="4" key="1">
    <citation type="submission" date="2016-11" db="EMBL/GenBank/DDBJ databases">
        <authorList>
            <person name="Varghese N."/>
            <person name="Submissions S."/>
        </authorList>
    </citation>
    <scope>NUCLEOTIDE SEQUENCE [LARGE SCALE GENOMIC DNA]</scope>
    <source>
        <strain evidence="4">DSM 26134</strain>
    </source>
</reference>
<dbReference type="RefSeq" id="WP_073122715.1">
    <property type="nucleotide sequence ID" value="NZ_FRAA01000004.1"/>
</dbReference>
<dbReference type="SUPFAM" id="SSF55874">
    <property type="entry name" value="ATPase domain of HSP90 chaperone/DNA topoisomerase II/histidine kinase"/>
    <property type="match status" value="1"/>
</dbReference>
<dbReference type="PANTHER" id="PTHR34220">
    <property type="entry name" value="SENSOR HISTIDINE KINASE YPDA"/>
    <property type="match status" value="1"/>
</dbReference>
<dbReference type="GO" id="GO:0000155">
    <property type="term" value="F:phosphorelay sensor kinase activity"/>
    <property type="evidence" value="ECO:0007669"/>
    <property type="project" value="InterPro"/>
</dbReference>
<organism evidence="3 4">
    <name type="scientific">Reichenbachiella agariperforans</name>
    <dbReference type="NCBI Taxonomy" id="156994"/>
    <lineage>
        <taxon>Bacteria</taxon>
        <taxon>Pseudomonadati</taxon>
        <taxon>Bacteroidota</taxon>
        <taxon>Cytophagia</taxon>
        <taxon>Cytophagales</taxon>
        <taxon>Reichenbachiellaceae</taxon>
        <taxon>Reichenbachiella</taxon>
    </lineage>
</organism>
<dbReference type="InterPro" id="IPR050640">
    <property type="entry name" value="Bact_2-comp_sensor_kinase"/>
</dbReference>
<evidence type="ECO:0000256" key="1">
    <source>
        <dbReference type="SAM" id="Phobius"/>
    </source>
</evidence>
<dbReference type="EMBL" id="FRAA01000004">
    <property type="protein sequence ID" value="SHK29702.1"/>
    <property type="molecule type" value="Genomic_DNA"/>
</dbReference>
<dbReference type="Gene3D" id="3.30.565.10">
    <property type="entry name" value="Histidine kinase-like ATPase, C-terminal domain"/>
    <property type="match status" value="1"/>
</dbReference>
<evidence type="ECO:0000313" key="3">
    <source>
        <dbReference type="EMBL" id="SHK29702.1"/>
    </source>
</evidence>
<protein>
    <submittedName>
        <fullName evidence="3">Histidine kinase</fullName>
    </submittedName>
</protein>
<feature type="transmembrane region" description="Helical" evidence="1">
    <location>
        <begin position="120"/>
        <end position="139"/>
    </location>
</feature>
<dbReference type="PANTHER" id="PTHR34220:SF7">
    <property type="entry name" value="SENSOR HISTIDINE KINASE YPDA"/>
    <property type="match status" value="1"/>
</dbReference>
<accession>A0A1M6RB94</accession>
<feature type="transmembrane region" description="Helical" evidence="1">
    <location>
        <begin position="7"/>
        <end position="30"/>
    </location>
</feature>
<evidence type="ECO:0000259" key="2">
    <source>
        <dbReference type="Pfam" id="PF06580"/>
    </source>
</evidence>
<gene>
    <name evidence="3" type="ORF">SAMN04488028_104103</name>
</gene>
<sequence length="350" mass="39094">MQNITKATLYWSCQLIGWGIYVGLLIYNAITHTTEDDKLPKVIALQVIIGLCVLLTSHAIRIVILRKGWIELGTGALALRILGLTIAGSVLAIAAIHLMMVGLLDWHNTVHPIEWSSIPLYTANLFFMLMFWSVIYVGYKYAESARKNKIEKLETQSSLKEAELIALKAQINPHFLFNSLNNIRALILDQPMIARDMVTNLSDLLRYSIAFSQRAQVTIAEEVDIVKNYLDLESIQYDGRLDYNVDADENTLSCIIPPMIIQTMAENAVKHGISQIKDGGQIRISIQQQDDQLVIAASNTGSLEHSKTGTGIGVKNAQERIRLLFDVSPSFDLTEKDNLVTATLQFPARQ</sequence>
<keyword evidence="3" id="KW-0808">Transferase</keyword>
<dbReference type="AlphaFoldDB" id="A0A1M6RB94"/>
<keyword evidence="1" id="KW-0812">Transmembrane</keyword>